<keyword evidence="3" id="KW-1185">Reference proteome</keyword>
<feature type="compositionally biased region" description="Basic and acidic residues" evidence="1">
    <location>
        <begin position="31"/>
        <end position="41"/>
    </location>
</feature>
<evidence type="ECO:0000256" key="1">
    <source>
        <dbReference type="SAM" id="MobiDB-lite"/>
    </source>
</evidence>
<gene>
    <name evidence="2" type="ORF">DVS28_b0577</name>
</gene>
<dbReference type="KEGG" id="euz:DVS28_b0577"/>
<accession>A0A346Y770</accession>
<organism evidence="2 3">
    <name type="scientific">Euzebya pacifica</name>
    <dbReference type="NCBI Taxonomy" id="1608957"/>
    <lineage>
        <taxon>Bacteria</taxon>
        <taxon>Bacillati</taxon>
        <taxon>Actinomycetota</taxon>
        <taxon>Nitriliruptoria</taxon>
        <taxon>Euzebyales</taxon>
    </lineage>
</organism>
<geneLocation type="plasmid" evidence="3">
    <name>pedy32-46i</name>
</geneLocation>
<dbReference type="EMBL" id="CP031166">
    <property type="protein sequence ID" value="AXV10317.1"/>
    <property type="molecule type" value="Genomic_DNA"/>
</dbReference>
<dbReference type="AlphaFoldDB" id="A0A346Y770"/>
<evidence type="ECO:0000313" key="3">
    <source>
        <dbReference type="Proteomes" id="UP000264006"/>
    </source>
</evidence>
<keyword evidence="2" id="KW-0614">Plasmid</keyword>
<reference evidence="2 3" key="1">
    <citation type="submission" date="2018-09" db="EMBL/GenBank/DDBJ databases">
        <title>Complete genome sequence of Euzebya sp. DY32-46 isolated from seawater of Pacific Ocean.</title>
        <authorList>
            <person name="Xu L."/>
            <person name="Wu Y.-H."/>
            <person name="Xu X.-W."/>
        </authorList>
    </citation>
    <scope>NUCLEOTIDE SEQUENCE [LARGE SCALE GENOMIC DNA]</scope>
    <source>
        <strain evidence="2 3">DY32-46</strain>
        <plasmid evidence="3">pedy32-46i</plasmid>
    </source>
</reference>
<dbReference type="Proteomes" id="UP000264006">
    <property type="component" value="Plasmid pEDY32-46I"/>
</dbReference>
<protein>
    <submittedName>
        <fullName evidence="2">Uncharacterized protein</fullName>
    </submittedName>
</protein>
<sequence length="216" mass="23727">MAAATDPMAEVIPFPSGAAPEPTARNRPRVRRDPRLDDARIGGRPMAEIAALPPTPDRLTRPPVVMRRGKAVVDRSRDWKPGVFRRLGFDTPEQLAELNGRWSGYFSADDIATCEESGIAPQVALERVAQTAEMINKAQAMMRAAAEKAGVTPSELDPDIDQWLFWAALTFRTTDPEQRGRSVTQYALTVNEGGMLGWDLNRRILEAVVRHGPGAA</sequence>
<name>A0A346Y770_9ACTN</name>
<evidence type="ECO:0000313" key="2">
    <source>
        <dbReference type="EMBL" id="AXV10317.1"/>
    </source>
</evidence>
<proteinExistence type="predicted"/>
<feature type="region of interest" description="Disordered" evidence="1">
    <location>
        <begin position="1"/>
        <end position="41"/>
    </location>
</feature>